<evidence type="ECO:0000313" key="3">
    <source>
        <dbReference type="Proteomes" id="UP000078542"/>
    </source>
</evidence>
<name>A0A151IHR7_9HYME</name>
<accession>A0A151IHR7</accession>
<protein>
    <submittedName>
        <fullName evidence="2">Uncharacterized protein</fullName>
    </submittedName>
</protein>
<dbReference type="STRING" id="456900.A0A151IHR7"/>
<evidence type="ECO:0000256" key="1">
    <source>
        <dbReference type="SAM" id="MobiDB-lite"/>
    </source>
</evidence>
<organism evidence="2 3">
    <name type="scientific">Cyphomyrmex costatus</name>
    <dbReference type="NCBI Taxonomy" id="456900"/>
    <lineage>
        <taxon>Eukaryota</taxon>
        <taxon>Metazoa</taxon>
        <taxon>Ecdysozoa</taxon>
        <taxon>Arthropoda</taxon>
        <taxon>Hexapoda</taxon>
        <taxon>Insecta</taxon>
        <taxon>Pterygota</taxon>
        <taxon>Neoptera</taxon>
        <taxon>Endopterygota</taxon>
        <taxon>Hymenoptera</taxon>
        <taxon>Apocrita</taxon>
        <taxon>Aculeata</taxon>
        <taxon>Formicoidea</taxon>
        <taxon>Formicidae</taxon>
        <taxon>Myrmicinae</taxon>
        <taxon>Cyphomyrmex</taxon>
    </lineage>
</organism>
<feature type="compositionally biased region" description="Basic and acidic residues" evidence="1">
    <location>
        <begin position="300"/>
        <end position="323"/>
    </location>
</feature>
<evidence type="ECO:0000313" key="2">
    <source>
        <dbReference type="EMBL" id="KYN01709.1"/>
    </source>
</evidence>
<dbReference type="AlphaFoldDB" id="A0A151IHR7"/>
<proteinExistence type="predicted"/>
<sequence>METREYELGRIEQAIREKEQRLKAHENSMRQQLEQIENGRRQLESDRDTFDRQTNKRELELEARERQINKQEQVIDDLQNEATALPPRCDVVKETHFKTEYSHLPLPQGPQGIGPTDYTPKLKVSFREVTESVPYFDGYNIPLSRFTRACRRAREIIPPNAERDLTKLLINKLGHRAYYAVEDEPCDSIIDLIDLLTGAFGPPGAVDKYRGEISTIYMKPKERILDYISRVKDLRTAIIDAERRERRYLDPYFITQIDDLTTRSFIDGLPFEYRIQMGSEARMTHTGAFAAAKAISKRRELDKQWESDRSDARYRSEYDRDSRPINTRSPLTPPTHQRPPRDFYRDTSPRQPDTRRVEFSQLAPQPRENVQRYLYQDARPARPTPIYNNNARDYQREDIKP</sequence>
<gene>
    <name evidence="2" type="ORF">ALC62_07494</name>
</gene>
<feature type="compositionally biased region" description="Basic and acidic residues" evidence="1">
    <location>
        <begin position="339"/>
        <end position="358"/>
    </location>
</feature>
<dbReference type="EMBL" id="KQ977585">
    <property type="protein sequence ID" value="KYN01709.1"/>
    <property type="molecule type" value="Genomic_DNA"/>
</dbReference>
<feature type="region of interest" description="Disordered" evidence="1">
    <location>
        <begin position="300"/>
        <end position="401"/>
    </location>
</feature>
<keyword evidence="3" id="KW-1185">Reference proteome</keyword>
<feature type="region of interest" description="Disordered" evidence="1">
    <location>
        <begin position="24"/>
        <end position="56"/>
    </location>
</feature>
<feature type="compositionally biased region" description="Basic and acidic residues" evidence="1">
    <location>
        <begin position="37"/>
        <end position="56"/>
    </location>
</feature>
<dbReference type="Proteomes" id="UP000078542">
    <property type="component" value="Unassembled WGS sequence"/>
</dbReference>
<reference evidence="2 3" key="1">
    <citation type="submission" date="2016-03" db="EMBL/GenBank/DDBJ databases">
        <title>Cyphomyrmex costatus WGS genome.</title>
        <authorList>
            <person name="Nygaard S."/>
            <person name="Hu H."/>
            <person name="Boomsma J."/>
            <person name="Zhang G."/>
        </authorList>
    </citation>
    <scope>NUCLEOTIDE SEQUENCE [LARGE SCALE GENOMIC DNA]</scope>
    <source>
        <strain evidence="2">MS0001</strain>
        <tissue evidence="2">Whole body</tissue>
    </source>
</reference>